<organism evidence="1 2">
    <name type="scientific">Escherichia phage KBNP1711</name>
    <dbReference type="NCBI Taxonomy" id="1436889"/>
    <lineage>
        <taxon>Viruses</taxon>
        <taxon>Duplodnaviria</taxon>
        <taxon>Heunggongvirae</taxon>
        <taxon>Uroviricota</taxon>
        <taxon>Caudoviricetes</taxon>
        <taxon>Mktvariviridae</taxon>
        <taxon>Gordonclarkvirinae</taxon>
        <taxon>Nieuwekanaalvirus</taxon>
        <taxon>Nieuwekanaalvirus KBNP1711</taxon>
    </lineage>
</organism>
<keyword evidence="2" id="KW-1185">Reference proteome</keyword>
<evidence type="ECO:0000313" key="1">
    <source>
        <dbReference type="EMBL" id="AHI60831.1"/>
    </source>
</evidence>
<dbReference type="RefSeq" id="YP_009008748.1">
    <property type="nucleotide sequence ID" value="NC_023593.1"/>
</dbReference>
<reference evidence="1 2" key="1">
    <citation type="submission" date="2013-12" db="EMBL/GenBank/DDBJ databases">
        <authorList>
            <person name="Nho S.W."/>
            <person name="Jang H.B."/>
            <person name="Kim K.S."/>
            <person name="Kim T.H."/>
            <person name="Cha I.S."/>
            <person name="Park S.B."/>
            <person name="Jung T.S."/>
        </authorList>
    </citation>
    <scope>NUCLEOTIDE SEQUENCE [LARGE SCALE GENOMIC DNA]</scope>
</reference>
<protein>
    <submittedName>
        <fullName evidence="1">Uncharacterized protein</fullName>
    </submittedName>
</protein>
<gene>
    <name evidence="1" type="ORF">ECBP3_0054</name>
</gene>
<proteinExistence type="predicted"/>
<dbReference type="KEGG" id="vg:18505188"/>
<name>W6AS90_9CAUD</name>
<sequence>MSLVKTIQISDRYDNGTGQTFKLKIASAPEDIMDFGMMEERDAAENILMFKETARTNVMLRDSKGRFVSYKNPKVQEDIQAAVDLLIPFPKG</sequence>
<dbReference type="GeneID" id="18505188"/>
<dbReference type="EMBL" id="KF981730">
    <property type="protein sequence ID" value="AHI60831.1"/>
    <property type="molecule type" value="Genomic_DNA"/>
</dbReference>
<evidence type="ECO:0000313" key="2">
    <source>
        <dbReference type="Proteomes" id="UP000019301"/>
    </source>
</evidence>
<accession>W6AS90</accession>
<dbReference type="Proteomes" id="UP000019301">
    <property type="component" value="Segment"/>
</dbReference>
<dbReference type="OrthoDB" id="20358at10239"/>